<accession>E6K3K4</accession>
<dbReference type="AlphaFoldDB" id="E6K3K4"/>
<dbReference type="HOGENOM" id="CLU_2992845_0_0_10"/>
<organism evidence="2 3">
    <name type="scientific">Segatella buccae ATCC 33574</name>
    <dbReference type="NCBI Taxonomy" id="873513"/>
    <lineage>
        <taxon>Bacteria</taxon>
        <taxon>Pseudomonadati</taxon>
        <taxon>Bacteroidota</taxon>
        <taxon>Bacteroidia</taxon>
        <taxon>Bacteroidales</taxon>
        <taxon>Prevotellaceae</taxon>
        <taxon>Segatella</taxon>
    </lineage>
</organism>
<dbReference type="Proteomes" id="UP000003112">
    <property type="component" value="Unassembled WGS sequence"/>
</dbReference>
<keyword evidence="3" id="KW-1185">Reference proteome</keyword>
<proteinExistence type="predicted"/>
<dbReference type="EMBL" id="AEPD01000006">
    <property type="protein sequence ID" value="EFU31772.1"/>
    <property type="molecule type" value="Genomic_DNA"/>
</dbReference>
<keyword evidence="1" id="KW-0812">Transmembrane</keyword>
<keyword evidence="1" id="KW-1133">Transmembrane helix</keyword>
<evidence type="ECO:0000313" key="2">
    <source>
        <dbReference type="EMBL" id="EFU31772.1"/>
    </source>
</evidence>
<sequence length="57" mass="5922">MGGNDGCAVIATLFFMPGPLVVLCLQRAVMALPAHGGASARLCNCCQLPFCFPIVLL</sequence>
<evidence type="ECO:0000256" key="1">
    <source>
        <dbReference type="SAM" id="Phobius"/>
    </source>
</evidence>
<protein>
    <submittedName>
        <fullName evidence="2">Uncharacterized protein</fullName>
    </submittedName>
</protein>
<evidence type="ECO:0000313" key="3">
    <source>
        <dbReference type="Proteomes" id="UP000003112"/>
    </source>
</evidence>
<feature type="transmembrane region" description="Helical" evidence="1">
    <location>
        <begin position="6"/>
        <end position="25"/>
    </location>
</feature>
<name>E6K3K4_9BACT</name>
<dbReference type="STRING" id="873513.HMPREF6485_0157"/>
<keyword evidence="1" id="KW-0472">Membrane</keyword>
<gene>
    <name evidence="2" type="ORF">HMPREF6485_0157</name>
</gene>
<comment type="caution">
    <text evidence="2">The sequence shown here is derived from an EMBL/GenBank/DDBJ whole genome shotgun (WGS) entry which is preliminary data.</text>
</comment>
<reference evidence="2 3" key="1">
    <citation type="submission" date="2010-10" db="EMBL/GenBank/DDBJ databases">
        <authorList>
            <person name="Muzny D."/>
            <person name="Qin X."/>
            <person name="Deng J."/>
            <person name="Jiang H."/>
            <person name="Liu Y."/>
            <person name="Qu J."/>
            <person name="Song X.-Z."/>
            <person name="Zhang L."/>
            <person name="Thornton R."/>
            <person name="Coyle M."/>
            <person name="Francisco L."/>
            <person name="Jackson L."/>
            <person name="Javaid M."/>
            <person name="Korchina V."/>
            <person name="Kovar C."/>
            <person name="Mata R."/>
            <person name="Mathew T."/>
            <person name="Ngo R."/>
            <person name="Nguyen L."/>
            <person name="Nguyen N."/>
            <person name="Okwuonu G."/>
            <person name="Ongeri F."/>
            <person name="Pham C."/>
            <person name="Simmons D."/>
            <person name="Wilczek-Boney K."/>
            <person name="Hale W."/>
            <person name="Jakkamsetti A."/>
            <person name="Pham P."/>
            <person name="Ruth R."/>
            <person name="San Lucas F."/>
            <person name="Warren J."/>
            <person name="Zhang J."/>
            <person name="Zhao Z."/>
            <person name="Zhou C."/>
            <person name="Zhu D."/>
            <person name="Lee S."/>
            <person name="Bess C."/>
            <person name="Blankenburg K."/>
            <person name="Forbes L."/>
            <person name="Fu Q."/>
            <person name="Gubbala S."/>
            <person name="Hirani K."/>
            <person name="Jayaseelan J.C."/>
            <person name="Lara F."/>
            <person name="Munidasa M."/>
            <person name="Palculict T."/>
            <person name="Patil S."/>
            <person name="Pu L.-L."/>
            <person name="Saada N."/>
            <person name="Tang L."/>
            <person name="Weissenberger G."/>
            <person name="Zhu Y."/>
            <person name="Hemphill L."/>
            <person name="Shang Y."/>
            <person name="Youmans B."/>
            <person name="Ayvaz T."/>
            <person name="Ross M."/>
            <person name="Santibanez J."/>
            <person name="Aqrawi P."/>
            <person name="Gross S."/>
            <person name="Joshi V."/>
            <person name="Fowler G."/>
            <person name="Nazareth L."/>
            <person name="Reid J."/>
            <person name="Worley K."/>
            <person name="Petrosino J."/>
            <person name="Highlander S."/>
            <person name="Gibbs R."/>
        </authorList>
    </citation>
    <scope>NUCLEOTIDE SEQUENCE [LARGE SCALE GENOMIC DNA]</scope>
    <source>
        <strain evidence="2 3">ATCC 33574</strain>
    </source>
</reference>